<feature type="domain" description="ABC transporter" evidence="6">
    <location>
        <begin position="70"/>
        <end position="295"/>
    </location>
</feature>
<dbReference type="InterPro" id="IPR003593">
    <property type="entry name" value="AAA+_ATPase"/>
</dbReference>
<evidence type="ECO:0000256" key="5">
    <source>
        <dbReference type="SAM" id="MobiDB-lite"/>
    </source>
</evidence>
<sequence length="387" mass="42300">MAQRSLICPVHFALFPKPTTIPPPSLDGESTRLNPLENPLAPNAGDLRSTKMGDAPELFGDPDSPGDIVLRCDGLGKRYGDFDALRDCSLCVGAGDIFGLLGPNGAGKTTLIRLLLGYLHPTAGRATVLGIDAEDDSVAVRRQVAYLPGDARLPRHMRGDGVLKFFAEMHPYGDLQRSREVAELLELDLKTRVAFMSTGMRQKLALAVVLGPQTPLLILDEPTANLDPTVRAAVLQLVIEARDNGRTVILSSHVLSEIEDTCNRVAFLRRGRLAHEMWMSDLFQRHRMTAITRETSIEVPDALKGSVHVRTRASKHAAHQIQIDTAGDLGPILKWIDSLNLKQIRFEPYGLRTVYEAVHAGEPVATALITDTSDATNMEQANSRARS</sequence>
<reference evidence="7 8" key="1">
    <citation type="submission" date="2024-02" db="EMBL/GenBank/DDBJ databases">
        <title>Rhodopirellula caenicola NBRC 110016.</title>
        <authorList>
            <person name="Ichikawa N."/>
            <person name="Katano-Makiyama Y."/>
            <person name="Hidaka K."/>
        </authorList>
    </citation>
    <scope>NUCLEOTIDE SEQUENCE [LARGE SCALE GENOMIC DNA]</scope>
    <source>
        <strain evidence="7 8">NBRC 110016</strain>
    </source>
</reference>
<dbReference type="Pfam" id="PF00005">
    <property type="entry name" value="ABC_tran"/>
    <property type="match status" value="1"/>
</dbReference>
<dbReference type="SUPFAM" id="SSF52540">
    <property type="entry name" value="P-loop containing nucleoside triphosphate hydrolases"/>
    <property type="match status" value="1"/>
</dbReference>
<keyword evidence="8" id="KW-1185">Reference proteome</keyword>
<comment type="similarity">
    <text evidence="1">Belongs to the ABC transporter superfamily.</text>
</comment>
<dbReference type="PANTHER" id="PTHR43335">
    <property type="entry name" value="ABC TRANSPORTER, ATP-BINDING PROTEIN"/>
    <property type="match status" value="1"/>
</dbReference>
<keyword evidence="4 7" id="KW-0067">ATP-binding</keyword>
<dbReference type="PANTHER" id="PTHR43335:SF4">
    <property type="entry name" value="ABC TRANSPORTER, ATP-BINDING PROTEIN"/>
    <property type="match status" value="1"/>
</dbReference>
<comment type="caution">
    <text evidence="7">The sequence shown here is derived from an EMBL/GenBank/DDBJ whole genome shotgun (WGS) entry which is preliminary data.</text>
</comment>
<name>A0ABP9VS04_9BACT</name>
<dbReference type="Proteomes" id="UP001416858">
    <property type="component" value="Unassembled WGS sequence"/>
</dbReference>
<keyword evidence="3" id="KW-0547">Nucleotide-binding</keyword>
<dbReference type="InterPro" id="IPR003439">
    <property type="entry name" value="ABC_transporter-like_ATP-bd"/>
</dbReference>
<organism evidence="7 8">
    <name type="scientific">Novipirellula caenicola</name>
    <dbReference type="NCBI Taxonomy" id="1536901"/>
    <lineage>
        <taxon>Bacteria</taxon>
        <taxon>Pseudomonadati</taxon>
        <taxon>Planctomycetota</taxon>
        <taxon>Planctomycetia</taxon>
        <taxon>Pirellulales</taxon>
        <taxon>Pirellulaceae</taxon>
        <taxon>Novipirellula</taxon>
    </lineage>
</organism>
<protein>
    <submittedName>
        <fullName evidence="7">Vitamin B12 import ATP-binding protein BtuD</fullName>
    </submittedName>
</protein>
<feature type="region of interest" description="Disordered" evidence="5">
    <location>
        <begin position="19"/>
        <end position="47"/>
    </location>
</feature>
<evidence type="ECO:0000256" key="3">
    <source>
        <dbReference type="ARBA" id="ARBA00022741"/>
    </source>
</evidence>
<dbReference type="SMART" id="SM00382">
    <property type="entry name" value="AAA"/>
    <property type="match status" value="1"/>
</dbReference>
<dbReference type="CDD" id="cd03230">
    <property type="entry name" value="ABC_DR_subfamily_A"/>
    <property type="match status" value="1"/>
</dbReference>
<dbReference type="InterPro" id="IPR027417">
    <property type="entry name" value="P-loop_NTPase"/>
</dbReference>
<gene>
    <name evidence="7" type="primary">btuD_10</name>
    <name evidence="7" type="ORF">Rcae01_03038</name>
</gene>
<evidence type="ECO:0000313" key="8">
    <source>
        <dbReference type="Proteomes" id="UP001416858"/>
    </source>
</evidence>
<dbReference type="GO" id="GO:0005524">
    <property type="term" value="F:ATP binding"/>
    <property type="evidence" value="ECO:0007669"/>
    <property type="project" value="UniProtKB-KW"/>
</dbReference>
<dbReference type="PROSITE" id="PS50893">
    <property type="entry name" value="ABC_TRANSPORTER_2"/>
    <property type="match status" value="1"/>
</dbReference>
<accession>A0ABP9VS04</accession>
<dbReference type="EMBL" id="BAABRO010000005">
    <property type="protein sequence ID" value="GAA5507581.1"/>
    <property type="molecule type" value="Genomic_DNA"/>
</dbReference>
<evidence type="ECO:0000259" key="6">
    <source>
        <dbReference type="PROSITE" id="PS50893"/>
    </source>
</evidence>
<keyword evidence="2" id="KW-0813">Transport</keyword>
<evidence type="ECO:0000256" key="4">
    <source>
        <dbReference type="ARBA" id="ARBA00022840"/>
    </source>
</evidence>
<evidence type="ECO:0000256" key="1">
    <source>
        <dbReference type="ARBA" id="ARBA00005417"/>
    </source>
</evidence>
<evidence type="ECO:0000313" key="7">
    <source>
        <dbReference type="EMBL" id="GAA5507581.1"/>
    </source>
</evidence>
<dbReference type="Gene3D" id="3.40.50.300">
    <property type="entry name" value="P-loop containing nucleotide triphosphate hydrolases"/>
    <property type="match status" value="1"/>
</dbReference>
<evidence type="ECO:0000256" key="2">
    <source>
        <dbReference type="ARBA" id="ARBA00022448"/>
    </source>
</evidence>
<proteinExistence type="inferred from homology"/>